<name>A0A974BM02_SEDHY</name>
<reference evidence="1" key="1">
    <citation type="submission" date="2020-07" db="EMBL/GenBank/DDBJ databases">
        <title>Genomic analysis of a strain of Sedimentibacter Hydroxybenzoicus DSM7310.</title>
        <authorList>
            <person name="Ma S."/>
        </authorList>
    </citation>
    <scope>NUCLEOTIDE SEQUENCE</scope>
    <source>
        <strain evidence="1">DSM 7310</strain>
    </source>
</reference>
<evidence type="ECO:0000313" key="1">
    <source>
        <dbReference type="EMBL" id="NYB75709.1"/>
    </source>
</evidence>
<dbReference type="EMBL" id="JACBNQ010000027">
    <property type="protein sequence ID" value="NYB75709.1"/>
    <property type="molecule type" value="Genomic_DNA"/>
</dbReference>
<keyword evidence="2" id="KW-1185">Reference proteome</keyword>
<organism evidence="1 2">
    <name type="scientific">Sedimentibacter hydroxybenzoicus DSM 7310</name>
    <dbReference type="NCBI Taxonomy" id="1123245"/>
    <lineage>
        <taxon>Bacteria</taxon>
        <taxon>Bacillati</taxon>
        <taxon>Bacillota</taxon>
        <taxon>Tissierellia</taxon>
        <taxon>Sedimentibacter</taxon>
    </lineage>
</organism>
<proteinExistence type="predicted"/>
<dbReference type="AlphaFoldDB" id="A0A974BM02"/>
<dbReference type="Proteomes" id="UP000611629">
    <property type="component" value="Unassembled WGS sequence"/>
</dbReference>
<accession>A0A974BM02</accession>
<evidence type="ECO:0000313" key="2">
    <source>
        <dbReference type="Proteomes" id="UP000611629"/>
    </source>
</evidence>
<comment type="caution">
    <text evidence="1">The sequence shown here is derived from an EMBL/GenBank/DDBJ whole genome shotgun (WGS) entry which is preliminary data.</text>
</comment>
<dbReference type="RefSeq" id="WP_179239428.1">
    <property type="nucleotide sequence ID" value="NZ_JACBNQ010000027.1"/>
</dbReference>
<protein>
    <submittedName>
        <fullName evidence="1">Asparagine synthase</fullName>
    </submittedName>
</protein>
<gene>
    <name evidence="1" type="ORF">HZF24_16290</name>
</gene>
<sequence length="68" mass="7417">MRNGMIPTVVGTVVTVTGFALRNSNIPDSYKNGIIGFGLAHIAMGSAEMLTENIQRSNMMEKATRVFR</sequence>